<accession>A0AAU7PLW9</accession>
<dbReference type="EMBL" id="CP157940">
    <property type="protein sequence ID" value="XBS53189.1"/>
    <property type="molecule type" value="Genomic_DNA"/>
</dbReference>
<name>A0AAU7PLW9_9FIRM</name>
<organism evidence="1">
    <name type="scientific">Lacrimispora sp. BS-2</name>
    <dbReference type="NCBI Taxonomy" id="3151850"/>
    <lineage>
        <taxon>Bacteria</taxon>
        <taxon>Bacillati</taxon>
        <taxon>Bacillota</taxon>
        <taxon>Clostridia</taxon>
        <taxon>Lachnospirales</taxon>
        <taxon>Lachnospiraceae</taxon>
        <taxon>Lacrimispora</taxon>
    </lineage>
</organism>
<sequence>MIEDYIIATMNIDTIKKYGALDLVWQVFLKFEAPDYTPVRALQE</sequence>
<dbReference type="RefSeq" id="WP_349945045.1">
    <property type="nucleotide sequence ID" value="NZ_CP157940.1"/>
</dbReference>
<evidence type="ECO:0000313" key="1">
    <source>
        <dbReference type="EMBL" id="XBS53189.1"/>
    </source>
</evidence>
<dbReference type="AlphaFoldDB" id="A0AAU7PLW9"/>
<protein>
    <submittedName>
        <fullName evidence="1">Uncharacterized protein</fullName>
    </submittedName>
</protein>
<proteinExistence type="predicted"/>
<reference evidence="1" key="1">
    <citation type="submission" date="2024-06" db="EMBL/GenBank/DDBJ databases">
        <title>Lacrimispora cavernae sp. nov., a novel anaerobe isolated from bat guano pile inside a cave.</title>
        <authorList>
            <person name="Miller S.L."/>
            <person name="Lu N."/>
            <person name="King J."/>
            <person name="Sankaranarayanan K."/>
            <person name="Lawson P.A."/>
        </authorList>
    </citation>
    <scope>NUCLEOTIDE SEQUENCE</scope>
    <source>
        <strain evidence="1">BS-2</strain>
    </source>
</reference>
<gene>
    <name evidence="1" type="ORF">ABFV83_15350</name>
</gene>